<dbReference type="Pfam" id="PF00171">
    <property type="entry name" value="Aldedh"/>
    <property type="match status" value="1"/>
</dbReference>
<name>A0A284RS10_ARMOS</name>
<feature type="domain" description="Aldehyde dehydrogenase" evidence="2">
    <location>
        <begin position="5"/>
        <end position="144"/>
    </location>
</feature>
<dbReference type="OrthoDB" id="310895at2759"/>
<dbReference type="PANTHER" id="PTHR11699">
    <property type="entry name" value="ALDEHYDE DEHYDROGENASE-RELATED"/>
    <property type="match status" value="1"/>
</dbReference>
<keyword evidence="4" id="KW-1185">Reference proteome</keyword>
<dbReference type="STRING" id="47428.A0A284RS10"/>
<dbReference type="InterPro" id="IPR016163">
    <property type="entry name" value="Ald_DH_C"/>
</dbReference>
<protein>
    <submittedName>
        <fullName evidence="3">Related to aldehyde dehydrogenase</fullName>
    </submittedName>
</protein>
<dbReference type="AlphaFoldDB" id="A0A284RS10"/>
<evidence type="ECO:0000259" key="2">
    <source>
        <dbReference type="Pfam" id="PF00171"/>
    </source>
</evidence>
<dbReference type="Gene3D" id="3.40.605.10">
    <property type="entry name" value="Aldehyde Dehydrogenase, Chain A, domain 1"/>
    <property type="match status" value="1"/>
</dbReference>
<dbReference type="OMA" id="ETESIMW"/>
<evidence type="ECO:0000256" key="1">
    <source>
        <dbReference type="ARBA" id="ARBA00009986"/>
    </source>
</evidence>
<dbReference type="InterPro" id="IPR016161">
    <property type="entry name" value="Ald_DH/histidinol_DH"/>
</dbReference>
<dbReference type="Proteomes" id="UP000219338">
    <property type="component" value="Unassembled WGS sequence"/>
</dbReference>
<dbReference type="InterPro" id="IPR015590">
    <property type="entry name" value="Aldehyde_DH_dom"/>
</dbReference>
<proteinExistence type="inferred from homology"/>
<dbReference type="Gene3D" id="3.40.309.10">
    <property type="entry name" value="Aldehyde Dehydrogenase, Chain A, domain 2"/>
    <property type="match status" value="1"/>
</dbReference>
<reference evidence="4" key="1">
    <citation type="journal article" date="2017" name="Nat. Ecol. Evol.">
        <title>Genome expansion and lineage-specific genetic innovations in the forest pathogenic fungi Armillaria.</title>
        <authorList>
            <person name="Sipos G."/>
            <person name="Prasanna A.N."/>
            <person name="Walter M.C."/>
            <person name="O'Connor E."/>
            <person name="Balint B."/>
            <person name="Krizsan K."/>
            <person name="Kiss B."/>
            <person name="Hess J."/>
            <person name="Varga T."/>
            <person name="Slot J."/>
            <person name="Riley R."/>
            <person name="Boka B."/>
            <person name="Rigling D."/>
            <person name="Barry K."/>
            <person name="Lee J."/>
            <person name="Mihaltcheva S."/>
            <person name="LaButti K."/>
            <person name="Lipzen A."/>
            <person name="Waldron R."/>
            <person name="Moloney N.M."/>
            <person name="Sperisen C."/>
            <person name="Kredics L."/>
            <person name="Vagvoelgyi C."/>
            <person name="Patrignani A."/>
            <person name="Fitzpatrick D."/>
            <person name="Nagy I."/>
            <person name="Doyle S."/>
            <person name="Anderson J.B."/>
            <person name="Grigoriev I.V."/>
            <person name="Gueldener U."/>
            <person name="Muensterkoetter M."/>
            <person name="Nagy L.G."/>
        </authorList>
    </citation>
    <scope>NUCLEOTIDE SEQUENCE [LARGE SCALE GENOMIC DNA]</scope>
    <source>
        <strain evidence="4">C18/9</strain>
    </source>
</reference>
<dbReference type="FunFam" id="3.40.605.10:FF:000026">
    <property type="entry name" value="Aldehyde dehydrogenase, putative"/>
    <property type="match status" value="1"/>
</dbReference>
<dbReference type="InterPro" id="IPR016162">
    <property type="entry name" value="Ald_DH_N"/>
</dbReference>
<comment type="similarity">
    <text evidence="1">Belongs to the aldehyde dehydrogenase family.</text>
</comment>
<sequence>MGISKRVMNFIDIGKAQGATVHLGGERHGAKGYFIQPTIFTNTTPSMDIVQEEIFGPISCIIKFEDEEDVVRQANDTFYGLAAAVFTKDITRALETAHSLKAGTAWINCYNVCHANVPFGGFKQSGFGREFSEYALQNYTNVKSTPEARVFAEKFRKDGYEAAHFDQLA</sequence>
<evidence type="ECO:0000313" key="4">
    <source>
        <dbReference type="Proteomes" id="UP000219338"/>
    </source>
</evidence>
<organism evidence="3 4">
    <name type="scientific">Armillaria ostoyae</name>
    <name type="common">Armillaria root rot fungus</name>
    <dbReference type="NCBI Taxonomy" id="47428"/>
    <lineage>
        <taxon>Eukaryota</taxon>
        <taxon>Fungi</taxon>
        <taxon>Dikarya</taxon>
        <taxon>Basidiomycota</taxon>
        <taxon>Agaricomycotina</taxon>
        <taxon>Agaricomycetes</taxon>
        <taxon>Agaricomycetidae</taxon>
        <taxon>Agaricales</taxon>
        <taxon>Marasmiineae</taxon>
        <taxon>Physalacriaceae</taxon>
        <taxon>Armillaria</taxon>
    </lineage>
</organism>
<accession>A0A284RS10</accession>
<dbReference type="EMBL" id="FUEG01000014">
    <property type="protein sequence ID" value="SJL11550.1"/>
    <property type="molecule type" value="Genomic_DNA"/>
</dbReference>
<dbReference type="SUPFAM" id="SSF53720">
    <property type="entry name" value="ALDH-like"/>
    <property type="match status" value="1"/>
</dbReference>
<evidence type="ECO:0000313" key="3">
    <source>
        <dbReference type="EMBL" id="SJL11550.1"/>
    </source>
</evidence>
<gene>
    <name evidence="3" type="ORF">ARMOST_14955</name>
</gene>
<dbReference type="GO" id="GO:0004030">
    <property type="term" value="F:aldehyde dehydrogenase [NAD(P)+] activity"/>
    <property type="evidence" value="ECO:0007669"/>
    <property type="project" value="UniProtKB-ARBA"/>
</dbReference>